<organism evidence="1">
    <name type="scientific">Arion vulgaris</name>
    <dbReference type="NCBI Taxonomy" id="1028688"/>
    <lineage>
        <taxon>Eukaryota</taxon>
        <taxon>Metazoa</taxon>
        <taxon>Spiralia</taxon>
        <taxon>Lophotrochozoa</taxon>
        <taxon>Mollusca</taxon>
        <taxon>Gastropoda</taxon>
        <taxon>Heterobranchia</taxon>
        <taxon>Euthyneura</taxon>
        <taxon>Panpulmonata</taxon>
        <taxon>Eupulmonata</taxon>
        <taxon>Stylommatophora</taxon>
        <taxon>Helicina</taxon>
        <taxon>Arionoidea</taxon>
        <taxon>Arionidae</taxon>
        <taxon>Arion</taxon>
    </lineage>
</organism>
<name>A0A0B7BCC4_9EUPU</name>
<protein>
    <submittedName>
        <fullName evidence="1">Uncharacterized protein</fullName>
    </submittedName>
</protein>
<sequence length="76" mass="9118">REIERERLGSYKHHKVWLNKWLICSARRRRRSEIIIPMSGTKSVNTSLKSLRSIISTLKKMREFKYHGIIFTSDSR</sequence>
<reference evidence="1" key="1">
    <citation type="submission" date="2014-12" db="EMBL/GenBank/DDBJ databases">
        <title>Insight into the proteome of Arion vulgaris.</title>
        <authorList>
            <person name="Aradska J."/>
            <person name="Bulat T."/>
            <person name="Smidak R."/>
            <person name="Sarate P."/>
            <person name="Gangsoo J."/>
            <person name="Sialana F."/>
            <person name="Bilban M."/>
            <person name="Lubec G."/>
        </authorList>
    </citation>
    <scope>NUCLEOTIDE SEQUENCE</scope>
    <source>
        <tissue evidence="1">Skin</tissue>
    </source>
</reference>
<dbReference type="AlphaFoldDB" id="A0A0B7BCC4"/>
<feature type="non-terminal residue" evidence="1">
    <location>
        <position position="1"/>
    </location>
</feature>
<evidence type="ECO:0000313" key="1">
    <source>
        <dbReference type="EMBL" id="CEK90954.1"/>
    </source>
</evidence>
<dbReference type="EMBL" id="HACG01044089">
    <property type="protein sequence ID" value="CEK90954.1"/>
    <property type="molecule type" value="Transcribed_RNA"/>
</dbReference>
<gene>
    <name evidence="1" type="primary">ORF180117</name>
</gene>
<proteinExistence type="predicted"/>
<accession>A0A0B7BCC4</accession>
<feature type="non-terminal residue" evidence="1">
    <location>
        <position position="76"/>
    </location>
</feature>